<gene>
    <name evidence="6" type="ORF">P4S50_08815</name>
</gene>
<dbReference type="SUPFAM" id="SSF56784">
    <property type="entry name" value="HAD-like"/>
    <property type="match status" value="1"/>
</dbReference>
<dbReference type="Gene3D" id="3.30.1240.10">
    <property type="match status" value="1"/>
</dbReference>
<proteinExistence type="inferred from homology"/>
<keyword evidence="3 6" id="KW-0378">Hydrolase</keyword>
<keyword evidence="7" id="KW-1185">Reference proteome</keyword>
<dbReference type="InterPro" id="IPR023214">
    <property type="entry name" value="HAD_sf"/>
</dbReference>
<dbReference type="Gene3D" id="3.40.50.1000">
    <property type="entry name" value="HAD superfamily/HAD-like"/>
    <property type="match status" value="1"/>
</dbReference>
<dbReference type="GO" id="GO:0016787">
    <property type="term" value="F:hydrolase activity"/>
    <property type="evidence" value="ECO:0007669"/>
    <property type="project" value="UniProtKB-KW"/>
</dbReference>
<evidence type="ECO:0000256" key="1">
    <source>
        <dbReference type="ARBA" id="ARBA00001946"/>
    </source>
</evidence>
<dbReference type="PANTHER" id="PTHR47267">
    <property type="match status" value="1"/>
</dbReference>
<reference evidence="6 7" key="1">
    <citation type="submission" date="2023-03" db="EMBL/GenBank/DDBJ databases">
        <title>Complete genome sequence of Tepidibacter sp. SWIR-1, isolated from a deep-sea hydrothermal vent.</title>
        <authorList>
            <person name="Li X."/>
        </authorList>
    </citation>
    <scope>NUCLEOTIDE SEQUENCE [LARGE SCALE GENOMIC DNA]</scope>
    <source>
        <strain evidence="6 7">SWIR-1</strain>
    </source>
</reference>
<evidence type="ECO:0000256" key="4">
    <source>
        <dbReference type="ARBA" id="ARBA00022842"/>
    </source>
</evidence>
<dbReference type="InterPro" id="IPR036412">
    <property type="entry name" value="HAD-like_sf"/>
</dbReference>
<protein>
    <submittedName>
        <fullName evidence="6">Cof-type HAD-IIB family hydrolase</fullName>
    </submittedName>
</protein>
<evidence type="ECO:0000256" key="2">
    <source>
        <dbReference type="ARBA" id="ARBA00022723"/>
    </source>
</evidence>
<dbReference type="SFLD" id="SFLDS00003">
    <property type="entry name" value="Haloacid_Dehalogenase"/>
    <property type="match status" value="1"/>
</dbReference>
<dbReference type="PANTHER" id="PTHR47267:SF4">
    <property type="entry name" value="PYRIDOXAL PHOSPHATE PHOSPHATASE YIGL"/>
    <property type="match status" value="1"/>
</dbReference>
<dbReference type="NCBIfam" id="TIGR00099">
    <property type="entry name" value="Cof-subfamily"/>
    <property type="match status" value="1"/>
</dbReference>
<dbReference type="EMBL" id="CP120733">
    <property type="protein sequence ID" value="WFD12167.1"/>
    <property type="molecule type" value="Genomic_DNA"/>
</dbReference>
<dbReference type="PROSITE" id="PS01228">
    <property type="entry name" value="COF_1"/>
    <property type="match status" value="1"/>
</dbReference>
<dbReference type="SFLD" id="SFLDG01144">
    <property type="entry name" value="C2.B.4:_PGP_Like"/>
    <property type="match status" value="1"/>
</dbReference>
<dbReference type="PROSITE" id="PS01229">
    <property type="entry name" value="COF_2"/>
    <property type="match status" value="1"/>
</dbReference>
<evidence type="ECO:0000313" key="7">
    <source>
        <dbReference type="Proteomes" id="UP001222800"/>
    </source>
</evidence>
<sequence>MRYKAIISDLDGTLLNSNHRVSEYTKSVIEKVIKKGIKFFIATGRHHKDASHIKEQLNLDTVLITSNGSRVHNFKNERLLCHNIDPEICKSILGMKFDDDVHVNVYQEDHWLVEKENEWLSNFNDESSFMYKMVDFNNLDSYECIKFFFICDDGEKLNLVKEEIESKFSDYVHVTFSLPVCLEVMAKGVSKGAALEEILKDYSISSNEVIAFGDGFNDFEMLSSVGKGLVMGNADENLKNALPDNEIIKTNNEDGVAKYIEGLFL</sequence>
<accession>A0ABY8EGV0</accession>
<dbReference type="RefSeq" id="WP_277734469.1">
    <property type="nucleotide sequence ID" value="NZ_CP120733.1"/>
</dbReference>
<dbReference type="InterPro" id="IPR006379">
    <property type="entry name" value="HAD-SF_hydro_IIB"/>
</dbReference>
<dbReference type="Pfam" id="PF08282">
    <property type="entry name" value="Hydrolase_3"/>
    <property type="match status" value="1"/>
</dbReference>
<dbReference type="CDD" id="cd07516">
    <property type="entry name" value="HAD_Pase"/>
    <property type="match status" value="1"/>
</dbReference>
<evidence type="ECO:0000256" key="5">
    <source>
        <dbReference type="ARBA" id="ARBA00034778"/>
    </source>
</evidence>
<dbReference type="NCBIfam" id="TIGR01484">
    <property type="entry name" value="HAD-SF-IIB"/>
    <property type="match status" value="1"/>
</dbReference>
<comment type="similarity">
    <text evidence="5">Belongs to the HAD-like hydrolase superfamily. Cof family.</text>
</comment>
<dbReference type="SFLD" id="SFLDG01140">
    <property type="entry name" value="C2.B:_Phosphomannomutase_and_P"/>
    <property type="match status" value="1"/>
</dbReference>
<keyword evidence="2" id="KW-0479">Metal-binding</keyword>
<dbReference type="InterPro" id="IPR000150">
    <property type="entry name" value="Cof"/>
</dbReference>
<evidence type="ECO:0000256" key="3">
    <source>
        <dbReference type="ARBA" id="ARBA00022801"/>
    </source>
</evidence>
<evidence type="ECO:0000313" key="6">
    <source>
        <dbReference type="EMBL" id="WFD12167.1"/>
    </source>
</evidence>
<name>A0ABY8EGV0_9FIRM</name>
<comment type="cofactor">
    <cofactor evidence="1">
        <name>Mg(2+)</name>
        <dbReference type="ChEBI" id="CHEBI:18420"/>
    </cofactor>
</comment>
<dbReference type="Proteomes" id="UP001222800">
    <property type="component" value="Chromosome"/>
</dbReference>
<organism evidence="6 7">
    <name type="scientific">Tepidibacter hydrothermalis</name>
    <dbReference type="NCBI Taxonomy" id="3036126"/>
    <lineage>
        <taxon>Bacteria</taxon>
        <taxon>Bacillati</taxon>
        <taxon>Bacillota</taxon>
        <taxon>Clostridia</taxon>
        <taxon>Peptostreptococcales</taxon>
        <taxon>Peptostreptococcaceae</taxon>
        <taxon>Tepidibacter</taxon>
    </lineage>
</organism>
<keyword evidence="4" id="KW-0460">Magnesium</keyword>